<evidence type="ECO:0000256" key="1">
    <source>
        <dbReference type="ARBA" id="ARBA00004967"/>
    </source>
</evidence>
<keyword evidence="3" id="KW-0055">Arginine biosynthesis</keyword>
<keyword evidence="5" id="KW-0028">Amino-acid biosynthesis</keyword>
<accession>A0A9D2BH50</accession>
<dbReference type="Pfam" id="PF20979">
    <property type="entry name" value="Arginosuc_syn_C"/>
    <property type="match status" value="1"/>
</dbReference>
<feature type="domain" description="Arginosuccinate synthase-like N-terminal" evidence="8">
    <location>
        <begin position="4"/>
        <end position="165"/>
    </location>
</feature>
<dbReference type="GO" id="GO:0004055">
    <property type="term" value="F:argininosuccinate synthase activity"/>
    <property type="evidence" value="ECO:0007669"/>
    <property type="project" value="UniProtKB-EC"/>
</dbReference>
<dbReference type="GO" id="GO:0000050">
    <property type="term" value="P:urea cycle"/>
    <property type="evidence" value="ECO:0007669"/>
    <property type="project" value="TreeGrafter"/>
</dbReference>
<dbReference type="EMBL" id="DXEL01000067">
    <property type="protein sequence ID" value="HIX75297.1"/>
    <property type="molecule type" value="Genomic_DNA"/>
</dbReference>
<protein>
    <recommendedName>
        <fullName evidence="2">argininosuccinate synthase</fullName>
        <ecNumber evidence="2">6.3.4.5</ecNumber>
    </recommendedName>
</protein>
<dbReference type="SUPFAM" id="SSF52402">
    <property type="entry name" value="Adenine nucleotide alpha hydrolases-like"/>
    <property type="match status" value="1"/>
</dbReference>
<sequence>MKKKVVVAFSGGLDTSFTVMYLAKEKGYDVYAACANTGGFSPEQLKQNEENAYKLGAVKYVTLDVTREYYEKSLKYMVYGNVLRNGTYPISVSSERIFQALAIARYANEIGADAIAHGSTGAGNDQVRFDMTFLVLAPNVEIITLTRDMALSRDYEINYLKEHGFEADFVKMKYSYNVGLWGTSICGGEILDSAQGLPESAYLKQVKKEGSEQLRLEFKKGQLCGVNGEAFDDPIKAIQKVEEIGAAYGIGRDMHVGDTIIGIKGRVGFEAAAPMLIIGAHRFLEKYTLSKWQQYWKDQVANWYGMFLHESQYLEPVMRDIEAMLEESQRHVNGTVILELRPLSFSTVGVESADDLVKTKFGEYGEMQKGWTADDAKGFIKVLSTPLRVYYTNHKEEENI</sequence>
<dbReference type="PROSITE" id="PS00564">
    <property type="entry name" value="ARGININOSUCCIN_SYN_1"/>
    <property type="match status" value="1"/>
</dbReference>
<dbReference type="Proteomes" id="UP000886740">
    <property type="component" value="Unassembled WGS sequence"/>
</dbReference>
<dbReference type="FunFam" id="3.90.1260.10:FF:000004">
    <property type="entry name" value="Argininosuccinate synthase"/>
    <property type="match status" value="1"/>
</dbReference>
<evidence type="ECO:0000313" key="10">
    <source>
        <dbReference type="EMBL" id="HIX75297.1"/>
    </source>
</evidence>
<dbReference type="GO" id="GO:0005524">
    <property type="term" value="F:ATP binding"/>
    <property type="evidence" value="ECO:0007669"/>
    <property type="project" value="UniProtKB-KW"/>
</dbReference>
<dbReference type="GO" id="GO:0005737">
    <property type="term" value="C:cytoplasm"/>
    <property type="evidence" value="ECO:0007669"/>
    <property type="project" value="TreeGrafter"/>
</dbReference>
<dbReference type="AlphaFoldDB" id="A0A9D2BH50"/>
<dbReference type="InterPro" id="IPR001518">
    <property type="entry name" value="Arginosuc_synth"/>
</dbReference>
<evidence type="ECO:0000259" key="8">
    <source>
        <dbReference type="Pfam" id="PF00764"/>
    </source>
</evidence>
<organism evidence="10 11">
    <name type="scientific">Candidatus Parabacteroides intestinipullorum</name>
    <dbReference type="NCBI Taxonomy" id="2838723"/>
    <lineage>
        <taxon>Bacteria</taxon>
        <taxon>Pseudomonadati</taxon>
        <taxon>Bacteroidota</taxon>
        <taxon>Bacteroidia</taxon>
        <taxon>Bacteroidales</taxon>
        <taxon>Tannerellaceae</taxon>
        <taxon>Parabacteroides</taxon>
    </lineage>
</organism>
<evidence type="ECO:0000256" key="4">
    <source>
        <dbReference type="ARBA" id="ARBA00022598"/>
    </source>
</evidence>
<name>A0A9D2BH50_9BACT</name>
<proteinExistence type="predicted"/>
<dbReference type="GO" id="GO:0000053">
    <property type="term" value="P:argininosuccinate metabolic process"/>
    <property type="evidence" value="ECO:0007669"/>
    <property type="project" value="TreeGrafter"/>
</dbReference>
<evidence type="ECO:0000256" key="2">
    <source>
        <dbReference type="ARBA" id="ARBA00012286"/>
    </source>
</evidence>
<evidence type="ECO:0000256" key="3">
    <source>
        <dbReference type="ARBA" id="ARBA00022571"/>
    </source>
</evidence>
<dbReference type="EC" id="6.3.4.5" evidence="2"/>
<evidence type="ECO:0000313" key="11">
    <source>
        <dbReference type="Proteomes" id="UP000886740"/>
    </source>
</evidence>
<reference evidence="10" key="1">
    <citation type="journal article" date="2021" name="PeerJ">
        <title>Extensive microbial diversity within the chicken gut microbiome revealed by metagenomics and culture.</title>
        <authorList>
            <person name="Gilroy R."/>
            <person name="Ravi A."/>
            <person name="Getino M."/>
            <person name="Pursley I."/>
            <person name="Horton D.L."/>
            <person name="Alikhan N.F."/>
            <person name="Baker D."/>
            <person name="Gharbi K."/>
            <person name="Hall N."/>
            <person name="Watson M."/>
            <person name="Adriaenssens E.M."/>
            <person name="Foster-Nyarko E."/>
            <person name="Jarju S."/>
            <person name="Secka A."/>
            <person name="Antonio M."/>
            <person name="Oren A."/>
            <person name="Chaudhuri R.R."/>
            <person name="La Ragione R."/>
            <person name="Hildebrand F."/>
            <person name="Pallen M.J."/>
        </authorList>
    </citation>
    <scope>NUCLEOTIDE SEQUENCE</scope>
    <source>
        <strain evidence="10">ChiGjej6B6-14162</strain>
    </source>
</reference>
<dbReference type="Pfam" id="PF00764">
    <property type="entry name" value="Arginosuc_synth"/>
    <property type="match status" value="1"/>
</dbReference>
<dbReference type="PANTHER" id="PTHR11587:SF2">
    <property type="entry name" value="ARGININOSUCCINATE SYNTHASE"/>
    <property type="match status" value="1"/>
</dbReference>
<reference evidence="10" key="2">
    <citation type="submission" date="2021-04" db="EMBL/GenBank/DDBJ databases">
        <authorList>
            <person name="Gilroy R."/>
        </authorList>
    </citation>
    <scope>NUCLEOTIDE SEQUENCE</scope>
    <source>
        <strain evidence="10">ChiGjej6B6-14162</strain>
    </source>
</reference>
<feature type="domain" description="Arginosuccinate synthase C-terminal" evidence="9">
    <location>
        <begin position="174"/>
        <end position="389"/>
    </location>
</feature>
<evidence type="ECO:0000259" key="9">
    <source>
        <dbReference type="Pfam" id="PF20979"/>
    </source>
</evidence>
<dbReference type="InterPro" id="IPR023434">
    <property type="entry name" value="Arginosuc_synth_type_1_subfam"/>
</dbReference>
<dbReference type="GO" id="GO:0006526">
    <property type="term" value="P:L-arginine biosynthetic process"/>
    <property type="evidence" value="ECO:0007669"/>
    <property type="project" value="UniProtKB-KW"/>
</dbReference>
<dbReference type="InterPro" id="IPR018223">
    <property type="entry name" value="Arginosuc_synth_CS"/>
</dbReference>
<comment type="caution">
    <text evidence="10">The sequence shown here is derived from an EMBL/GenBank/DDBJ whole genome shotgun (WGS) entry which is preliminary data.</text>
</comment>
<keyword evidence="6" id="KW-0547">Nucleotide-binding</keyword>
<dbReference type="InterPro" id="IPR024074">
    <property type="entry name" value="AS_cat/multimer_dom_body"/>
</dbReference>
<comment type="pathway">
    <text evidence="1">Amino-acid biosynthesis; L-arginine biosynthesis; L-arginine from L-ornithine and carbamoyl phosphate: step 2/3.</text>
</comment>
<dbReference type="Gene3D" id="3.90.1260.10">
    <property type="entry name" value="Argininosuccinate synthetase, chain A, domain 2"/>
    <property type="match status" value="1"/>
</dbReference>
<dbReference type="InterPro" id="IPR048267">
    <property type="entry name" value="Arginosuc_syn_N"/>
</dbReference>
<dbReference type="Gene3D" id="3.40.50.620">
    <property type="entry name" value="HUPs"/>
    <property type="match status" value="1"/>
</dbReference>
<dbReference type="InterPro" id="IPR014729">
    <property type="entry name" value="Rossmann-like_a/b/a_fold"/>
</dbReference>
<dbReference type="InterPro" id="IPR048268">
    <property type="entry name" value="Arginosuc_syn_C"/>
</dbReference>
<dbReference type="CDD" id="cd01999">
    <property type="entry name" value="ASS"/>
    <property type="match status" value="1"/>
</dbReference>
<evidence type="ECO:0000256" key="6">
    <source>
        <dbReference type="ARBA" id="ARBA00022741"/>
    </source>
</evidence>
<dbReference type="SUPFAM" id="SSF69864">
    <property type="entry name" value="Argininosuccinate synthetase, C-terminal domain"/>
    <property type="match status" value="1"/>
</dbReference>
<keyword evidence="4" id="KW-0436">Ligase</keyword>
<keyword evidence="7" id="KW-0067">ATP-binding</keyword>
<dbReference type="FunFam" id="3.40.50.620:FF:000019">
    <property type="entry name" value="Argininosuccinate synthase"/>
    <property type="match status" value="1"/>
</dbReference>
<evidence type="ECO:0000256" key="7">
    <source>
        <dbReference type="ARBA" id="ARBA00022840"/>
    </source>
</evidence>
<gene>
    <name evidence="10" type="ORF">H9977_09740</name>
</gene>
<evidence type="ECO:0000256" key="5">
    <source>
        <dbReference type="ARBA" id="ARBA00022605"/>
    </source>
</evidence>
<dbReference type="PANTHER" id="PTHR11587">
    <property type="entry name" value="ARGININOSUCCINATE SYNTHASE"/>
    <property type="match status" value="1"/>
</dbReference>